<protein>
    <submittedName>
        <fullName evidence="5">ABC transporter ATP-binding protein</fullName>
    </submittedName>
</protein>
<dbReference type="InterPro" id="IPR032823">
    <property type="entry name" value="BCA_ABC_TP_C"/>
</dbReference>
<dbReference type="Proteomes" id="UP001499994">
    <property type="component" value="Unassembled WGS sequence"/>
</dbReference>
<dbReference type="GO" id="GO:0005524">
    <property type="term" value="F:ATP binding"/>
    <property type="evidence" value="ECO:0007669"/>
    <property type="project" value="UniProtKB-KW"/>
</dbReference>
<proteinExistence type="predicted"/>
<keyword evidence="6" id="KW-1185">Reference proteome</keyword>
<evidence type="ECO:0000313" key="6">
    <source>
        <dbReference type="Proteomes" id="UP001499994"/>
    </source>
</evidence>
<dbReference type="PANTHER" id="PTHR45772">
    <property type="entry name" value="CONSERVED COMPONENT OF ABC TRANSPORTER FOR NATURAL AMINO ACIDS-RELATED"/>
    <property type="match status" value="1"/>
</dbReference>
<dbReference type="InterPro" id="IPR003593">
    <property type="entry name" value="AAA+_ATPase"/>
</dbReference>
<dbReference type="CDD" id="cd03219">
    <property type="entry name" value="ABC_Mj1267_LivG_branched"/>
    <property type="match status" value="1"/>
</dbReference>
<gene>
    <name evidence="5" type="ORF">GCM10022405_28640</name>
</gene>
<evidence type="ECO:0000256" key="3">
    <source>
        <dbReference type="ARBA" id="ARBA00022840"/>
    </source>
</evidence>
<evidence type="ECO:0000313" key="5">
    <source>
        <dbReference type="EMBL" id="GAA3901766.1"/>
    </source>
</evidence>
<dbReference type="SMART" id="SM00382">
    <property type="entry name" value="AAA"/>
    <property type="match status" value="1"/>
</dbReference>
<dbReference type="PANTHER" id="PTHR45772:SF1">
    <property type="entry name" value="ABC TRANSPORTER ATP-BINDING PROTEIN"/>
    <property type="match status" value="1"/>
</dbReference>
<evidence type="ECO:0000256" key="1">
    <source>
        <dbReference type="ARBA" id="ARBA00022448"/>
    </source>
</evidence>
<dbReference type="PROSITE" id="PS50893">
    <property type="entry name" value="ABC_TRANSPORTER_2"/>
    <property type="match status" value="1"/>
</dbReference>
<dbReference type="RefSeq" id="WP_346081884.1">
    <property type="nucleotide sequence ID" value="NZ_BAABDG010000007.1"/>
</dbReference>
<dbReference type="SUPFAM" id="SSF52540">
    <property type="entry name" value="P-loop containing nucleoside triphosphate hydrolases"/>
    <property type="match status" value="1"/>
</dbReference>
<evidence type="ECO:0000259" key="4">
    <source>
        <dbReference type="PROSITE" id="PS50893"/>
    </source>
</evidence>
<sequence length="295" mass="31045">MTLSETSPSSLAAFQQALAGELDAEPIDAEHSGASLALSGISLAFGGVSALTDVSLQAGPSQLLAIIGPNGAGKSSLLNVISGLYRPDKGAIVLDGRRYRAMSAQKLASAGVARTFQNLALFHGLSVRDNVLQGLAHRRQTALFSEVFGLPRARHETASHRQQANAVIDFFGLQPVADNPIGSLSYGLQKRAELARALVTRPRLLLLDEPMAGMTLADKQRLSGLIRDIRAHFGTTILLIEHDIGVVMNLSDRIVVLEYGRNIATGTPEAIRQDPAVIAAYLGAASGPAPSAEAV</sequence>
<dbReference type="EMBL" id="BAABDG010000007">
    <property type="protein sequence ID" value="GAA3901766.1"/>
    <property type="molecule type" value="Genomic_DNA"/>
</dbReference>
<dbReference type="Pfam" id="PF00005">
    <property type="entry name" value="ABC_tran"/>
    <property type="match status" value="1"/>
</dbReference>
<name>A0ABP7LIN8_9GAMM</name>
<keyword evidence="2" id="KW-0547">Nucleotide-binding</keyword>
<dbReference type="Gene3D" id="3.40.50.300">
    <property type="entry name" value="P-loop containing nucleotide triphosphate hydrolases"/>
    <property type="match status" value="1"/>
</dbReference>
<reference evidence="6" key="1">
    <citation type="journal article" date="2019" name="Int. J. Syst. Evol. Microbiol.">
        <title>The Global Catalogue of Microorganisms (GCM) 10K type strain sequencing project: providing services to taxonomists for standard genome sequencing and annotation.</title>
        <authorList>
            <consortium name="The Broad Institute Genomics Platform"/>
            <consortium name="The Broad Institute Genome Sequencing Center for Infectious Disease"/>
            <person name="Wu L."/>
            <person name="Ma J."/>
        </authorList>
    </citation>
    <scope>NUCLEOTIDE SEQUENCE [LARGE SCALE GENOMIC DNA]</scope>
    <source>
        <strain evidence="6">JCM 17201</strain>
    </source>
</reference>
<dbReference type="InterPro" id="IPR051120">
    <property type="entry name" value="ABC_AA/LPS_Transport"/>
</dbReference>
<dbReference type="Pfam" id="PF12399">
    <property type="entry name" value="BCA_ABC_TP_C"/>
    <property type="match status" value="1"/>
</dbReference>
<feature type="domain" description="ABC transporter" evidence="4">
    <location>
        <begin position="36"/>
        <end position="284"/>
    </location>
</feature>
<keyword evidence="1" id="KW-0813">Transport</keyword>
<comment type="caution">
    <text evidence="5">The sequence shown here is derived from an EMBL/GenBank/DDBJ whole genome shotgun (WGS) entry which is preliminary data.</text>
</comment>
<dbReference type="InterPro" id="IPR027417">
    <property type="entry name" value="P-loop_NTPase"/>
</dbReference>
<accession>A0ABP7LIN8</accession>
<keyword evidence="3 5" id="KW-0067">ATP-binding</keyword>
<evidence type="ECO:0000256" key="2">
    <source>
        <dbReference type="ARBA" id="ARBA00022741"/>
    </source>
</evidence>
<dbReference type="InterPro" id="IPR003439">
    <property type="entry name" value="ABC_transporter-like_ATP-bd"/>
</dbReference>
<organism evidence="5 6">
    <name type="scientific">Gibbsiella dentisursi</name>
    <dbReference type="NCBI Taxonomy" id="796890"/>
    <lineage>
        <taxon>Bacteria</taxon>
        <taxon>Pseudomonadati</taxon>
        <taxon>Pseudomonadota</taxon>
        <taxon>Gammaproteobacteria</taxon>
        <taxon>Enterobacterales</taxon>
        <taxon>Yersiniaceae</taxon>
        <taxon>Gibbsiella</taxon>
    </lineage>
</organism>